<protein>
    <submittedName>
        <fullName evidence="1">15072_t:CDS:1</fullName>
    </submittedName>
</protein>
<name>A0ACA9SBE0_9GLOM</name>
<dbReference type="EMBL" id="CAJVQC010105163">
    <property type="protein sequence ID" value="CAG8832945.1"/>
    <property type="molecule type" value="Genomic_DNA"/>
</dbReference>
<gene>
    <name evidence="1" type="ORF">RPERSI_LOCUS28648</name>
</gene>
<proteinExistence type="predicted"/>
<reference evidence="1" key="1">
    <citation type="submission" date="2021-06" db="EMBL/GenBank/DDBJ databases">
        <authorList>
            <person name="Kallberg Y."/>
            <person name="Tangrot J."/>
            <person name="Rosling A."/>
        </authorList>
    </citation>
    <scope>NUCLEOTIDE SEQUENCE</scope>
    <source>
        <strain evidence="1">MA461A</strain>
    </source>
</reference>
<dbReference type="Proteomes" id="UP000789920">
    <property type="component" value="Unassembled WGS sequence"/>
</dbReference>
<comment type="caution">
    <text evidence="1">The sequence shown here is derived from an EMBL/GenBank/DDBJ whole genome shotgun (WGS) entry which is preliminary data.</text>
</comment>
<evidence type="ECO:0000313" key="2">
    <source>
        <dbReference type="Proteomes" id="UP000789920"/>
    </source>
</evidence>
<evidence type="ECO:0000313" key="1">
    <source>
        <dbReference type="EMBL" id="CAG8832945.1"/>
    </source>
</evidence>
<keyword evidence="2" id="KW-1185">Reference proteome</keyword>
<feature type="non-terminal residue" evidence="1">
    <location>
        <position position="1"/>
    </location>
</feature>
<accession>A0ACA9SBE0</accession>
<sequence length="147" mass="16841">LEQENTLPQASGNNVSKDQQKNIDADIVEAFYKYQKTIPKTHLTGESLYDCKNLTEEVILQLSQEFTNKISWKTMPPEKNIREYFDANCAKSVDDNHDIVKLDANIQFMKSGASSFQGMMTEEELKMSSTFPLFRGIFTSDNIKNAW</sequence>
<organism evidence="1 2">
    <name type="scientific">Racocetra persica</name>
    <dbReference type="NCBI Taxonomy" id="160502"/>
    <lineage>
        <taxon>Eukaryota</taxon>
        <taxon>Fungi</taxon>
        <taxon>Fungi incertae sedis</taxon>
        <taxon>Mucoromycota</taxon>
        <taxon>Glomeromycotina</taxon>
        <taxon>Glomeromycetes</taxon>
        <taxon>Diversisporales</taxon>
        <taxon>Gigasporaceae</taxon>
        <taxon>Racocetra</taxon>
    </lineage>
</organism>